<evidence type="ECO:0000313" key="4">
    <source>
        <dbReference type="Proteomes" id="UP000025227"/>
    </source>
</evidence>
<dbReference type="Pfam" id="PF04427">
    <property type="entry name" value="Brix"/>
    <property type="match status" value="1"/>
</dbReference>
<dbReference type="WBParaSite" id="HCON_00002910-00001">
    <property type="protein sequence ID" value="HCON_00002910-00001"/>
    <property type="gene ID" value="HCON_00002910"/>
</dbReference>
<dbReference type="OMA" id="KDYTVMT"/>
<feature type="compositionally biased region" description="Basic and acidic residues" evidence="1">
    <location>
        <begin position="370"/>
        <end position="404"/>
    </location>
</feature>
<dbReference type="GO" id="GO:0000027">
    <property type="term" value="P:ribosomal large subunit assembly"/>
    <property type="evidence" value="ECO:0007669"/>
    <property type="project" value="TreeGrafter"/>
</dbReference>
<reference evidence="5" key="1">
    <citation type="submission" date="2020-12" db="UniProtKB">
        <authorList>
            <consortium name="WormBaseParasite"/>
        </authorList>
    </citation>
    <scope>IDENTIFICATION</scope>
    <source>
        <strain evidence="5">MHco3</strain>
    </source>
</reference>
<dbReference type="PANTHER" id="PTHR12661">
    <property type="entry name" value="PETER PAN-RELATED"/>
    <property type="match status" value="1"/>
</dbReference>
<accession>A0A7I4XTS6</accession>
<protein>
    <submittedName>
        <fullName evidence="5">Brix domain-containing protein</fullName>
    </submittedName>
</protein>
<feature type="region of interest" description="Disordered" evidence="1">
    <location>
        <begin position="1"/>
        <end position="67"/>
    </location>
</feature>
<dbReference type="SMART" id="SM00879">
    <property type="entry name" value="Brix"/>
    <property type="match status" value="1"/>
</dbReference>
<feature type="region of interest" description="Disordered" evidence="1">
    <location>
        <begin position="356"/>
        <end position="477"/>
    </location>
</feature>
<dbReference type="InterPro" id="IPR045112">
    <property type="entry name" value="PPAN-like"/>
</dbReference>
<evidence type="ECO:0000313" key="5">
    <source>
        <dbReference type="WBParaSite" id="HCON_00002910-00001"/>
    </source>
</evidence>
<organism evidence="4 5">
    <name type="scientific">Haemonchus contortus</name>
    <name type="common">Barber pole worm</name>
    <dbReference type="NCBI Taxonomy" id="6289"/>
    <lineage>
        <taxon>Eukaryota</taxon>
        <taxon>Metazoa</taxon>
        <taxon>Ecdysozoa</taxon>
        <taxon>Nematoda</taxon>
        <taxon>Chromadorea</taxon>
        <taxon>Rhabditida</taxon>
        <taxon>Rhabditina</taxon>
        <taxon>Rhabditomorpha</taxon>
        <taxon>Strongyloidea</taxon>
        <taxon>Trichostrongylidae</taxon>
        <taxon>Haemonchus</taxon>
    </lineage>
</organism>
<dbReference type="InterPro" id="IPR007109">
    <property type="entry name" value="Brix"/>
</dbReference>
<dbReference type="GO" id="GO:0030687">
    <property type="term" value="C:preribosome, large subunit precursor"/>
    <property type="evidence" value="ECO:0007669"/>
    <property type="project" value="TreeGrafter"/>
</dbReference>
<proteinExistence type="predicted"/>
<dbReference type="GO" id="GO:0006364">
    <property type="term" value="P:rRNA processing"/>
    <property type="evidence" value="ECO:0007669"/>
    <property type="project" value="InterPro"/>
</dbReference>
<evidence type="ECO:0000256" key="1">
    <source>
        <dbReference type="SAM" id="MobiDB-lite"/>
    </source>
</evidence>
<feature type="compositionally biased region" description="Basic residues" evidence="1">
    <location>
        <begin position="360"/>
        <end position="369"/>
    </location>
</feature>
<feature type="transmembrane region" description="Helical" evidence="2">
    <location>
        <begin position="112"/>
        <end position="130"/>
    </location>
</feature>
<keyword evidence="4" id="KW-1185">Reference proteome</keyword>
<sequence>FRMPRRKRKGRSARAARRGLLGMGGGAPRRHRKGKKNDDALDEQEKAVKQIRAAGAAKAAEDEKARQPHSFVIHRGSVGKYIKALENDIRQIMDPFTAKHLKTLKRNNIKDFVVHGAVLGVTNMMVLTTSDTSVQLRMMRFNQGPTLTFRVPEYSLSRHILATQKRPLVHQKLFERPPLVVMNGFSQSGKKHLLLVETFIQNMFPSINIDTLELRTVKRCLMVNYFEEDDTIEIRHYAIRTVASGLNKSVRKLVQAGKSTTKDLPDLSKYNDIADYLLNPGHLSDSEYEGEQEEVVLSQSISEQAGTMKGEKSHIRLMEIGPRLKLELLKVQDGIDEGEVLYHKIIQKTSEELEKLKKEAPKKKKLKKRREQEMEHRVIRRLENAKEKAKREEEEFKAFKEKAARKQAAATGQTEDIENSKEKDREIALNRERELKRHGGGGEGQNRSLEPERKRRRKDSHDMKHGAKKQFNKERAE</sequence>
<dbReference type="PANTHER" id="PTHR12661:SF5">
    <property type="entry name" value="SUPPRESSOR OF SWI4 1 HOMOLOG"/>
    <property type="match status" value="1"/>
</dbReference>
<dbReference type="AlphaFoldDB" id="A0A7I4XTS6"/>
<dbReference type="GO" id="GO:0019843">
    <property type="term" value="F:rRNA binding"/>
    <property type="evidence" value="ECO:0007669"/>
    <property type="project" value="InterPro"/>
</dbReference>
<feature type="compositionally biased region" description="Basic and acidic residues" evidence="1">
    <location>
        <begin position="36"/>
        <end position="48"/>
    </location>
</feature>
<dbReference type="Proteomes" id="UP000025227">
    <property type="component" value="Unplaced"/>
</dbReference>
<evidence type="ECO:0000259" key="3">
    <source>
        <dbReference type="PROSITE" id="PS50833"/>
    </source>
</evidence>
<keyword evidence="2" id="KW-0812">Transmembrane</keyword>
<keyword evidence="2" id="KW-1133">Transmembrane helix</keyword>
<name>A0A7I4XTS6_HAECO</name>
<feature type="compositionally biased region" description="Basic residues" evidence="1">
    <location>
        <begin position="1"/>
        <end position="17"/>
    </location>
</feature>
<feature type="compositionally biased region" description="Basic and acidic residues" evidence="1">
    <location>
        <begin position="449"/>
        <end position="477"/>
    </location>
</feature>
<evidence type="ECO:0000256" key="2">
    <source>
        <dbReference type="SAM" id="Phobius"/>
    </source>
</evidence>
<feature type="compositionally biased region" description="Basic and acidic residues" evidence="1">
    <location>
        <begin position="418"/>
        <end position="437"/>
    </location>
</feature>
<feature type="domain" description="Brix" evidence="3">
    <location>
        <begin position="68"/>
        <end position="337"/>
    </location>
</feature>
<dbReference type="OrthoDB" id="10261452at2759"/>
<keyword evidence="2" id="KW-0472">Membrane</keyword>
<dbReference type="PROSITE" id="PS50833">
    <property type="entry name" value="BRIX"/>
    <property type="match status" value="1"/>
</dbReference>